<dbReference type="EMBL" id="SLYB01000003">
    <property type="protein sequence ID" value="TCP96910.1"/>
    <property type="molecule type" value="Genomic_DNA"/>
</dbReference>
<evidence type="ECO:0000256" key="5">
    <source>
        <dbReference type="ARBA" id="ARBA00023239"/>
    </source>
</evidence>
<dbReference type="HAMAP" id="MF_02065">
    <property type="entry name" value="MltG"/>
    <property type="match status" value="1"/>
</dbReference>
<evidence type="ECO:0000313" key="8">
    <source>
        <dbReference type="EMBL" id="TCP96910.1"/>
    </source>
</evidence>
<keyword evidence="6 7" id="KW-0961">Cell wall biogenesis/degradation</keyword>
<evidence type="ECO:0000256" key="4">
    <source>
        <dbReference type="ARBA" id="ARBA00023136"/>
    </source>
</evidence>
<dbReference type="PANTHER" id="PTHR30518">
    <property type="entry name" value="ENDOLYTIC MUREIN TRANSGLYCOSYLASE"/>
    <property type="match status" value="1"/>
</dbReference>
<dbReference type="FunFam" id="3.30.160.60:FF:000242">
    <property type="entry name" value="Endolytic murein transglycosylase"/>
    <property type="match status" value="1"/>
</dbReference>
<keyword evidence="2 7" id="KW-0812">Transmembrane</keyword>
<gene>
    <name evidence="7" type="primary">mltG</name>
    <name evidence="8" type="ORF">EDC44_103109</name>
</gene>
<dbReference type="CDD" id="cd08010">
    <property type="entry name" value="MltG_like"/>
    <property type="match status" value="1"/>
</dbReference>
<dbReference type="EC" id="4.2.2.29" evidence="7"/>
<comment type="caution">
    <text evidence="8">The sequence shown here is derived from an EMBL/GenBank/DDBJ whole genome shotgun (WGS) entry which is preliminary data.</text>
</comment>
<proteinExistence type="inferred from homology"/>
<keyword evidence="3 7" id="KW-1133">Transmembrane helix</keyword>
<dbReference type="Gene3D" id="3.30.160.60">
    <property type="entry name" value="Classic Zinc Finger"/>
    <property type="match status" value="2"/>
</dbReference>
<comment type="function">
    <text evidence="7">Functions as a peptidoglycan terminase that cleaves nascent peptidoglycan strands endolytically to terminate their elongation.</text>
</comment>
<comment type="similarity">
    <text evidence="7">Belongs to the transglycosylase MltG family.</text>
</comment>
<dbReference type="GO" id="GO:0005886">
    <property type="term" value="C:plasma membrane"/>
    <property type="evidence" value="ECO:0007669"/>
    <property type="project" value="UniProtKB-UniRule"/>
</dbReference>
<dbReference type="RefSeq" id="WP_131975046.1">
    <property type="nucleotide sequence ID" value="NZ_SLYB01000003.1"/>
</dbReference>
<comment type="catalytic activity">
    <reaction evidence="7">
        <text>a peptidoglycan chain = a peptidoglycan chain with N-acetyl-1,6-anhydromuramyl-[peptide] at the reducing end + a peptidoglycan chain with N-acetylglucosamine at the non-reducing end.</text>
        <dbReference type="EC" id="4.2.2.29"/>
    </reaction>
</comment>
<evidence type="ECO:0000256" key="6">
    <source>
        <dbReference type="ARBA" id="ARBA00023316"/>
    </source>
</evidence>
<dbReference type="NCBIfam" id="TIGR00247">
    <property type="entry name" value="endolytic transglycosylase MltG"/>
    <property type="match status" value="1"/>
</dbReference>
<dbReference type="InterPro" id="IPR003770">
    <property type="entry name" value="MLTG-like"/>
</dbReference>
<dbReference type="PANTHER" id="PTHR30518:SF2">
    <property type="entry name" value="ENDOLYTIC MUREIN TRANSGLYCOSYLASE"/>
    <property type="match status" value="1"/>
</dbReference>
<evidence type="ECO:0000256" key="3">
    <source>
        <dbReference type="ARBA" id="ARBA00022989"/>
    </source>
</evidence>
<keyword evidence="7" id="KW-0997">Cell inner membrane</keyword>
<evidence type="ECO:0000256" key="7">
    <source>
        <dbReference type="HAMAP-Rule" id="MF_02065"/>
    </source>
</evidence>
<keyword evidence="4 7" id="KW-0472">Membrane</keyword>
<dbReference type="GO" id="GO:0008932">
    <property type="term" value="F:lytic endotransglycosylase activity"/>
    <property type="evidence" value="ECO:0007669"/>
    <property type="project" value="UniProtKB-UniRule"/>
</dbReference>
<protein>
    <recommendedName>
        <fullName evidence="7">Endolytic murein transglycosylase</fullName>
        <ecNumber evidence="7">4.2.2.29</ecNumber>
    </recommendedName>
    <alternativeName>
        <fullName evidence="7">Peptidoglycan lytic transglycosylase</fullName>
    </alternativeName>
    <alternativeName>
        <fullName evidence="7">Peptidoglycan polymerization terminase</fullName>
    </alternativeName>
</protein>
<feature type="site" description="Important for catalytic activity" evidence="7">
    <location>
        <position position="222"/>
    </location>
</feature>
<evidence type="ECO:0000256" key="2">
    <source>
        <dbReference type="ARBA" id="ARBA00022692"/>
    </source>
</evidence>
<dbReference type="AlphaFoldDB" id="A0A4R2T3Q3"/>
<keyword evidence="5 7" id="KW-0456">Lyase</keyword>
<evidence type="ECO:0000313" key="9">
    <source>
        <dbReference type="Proteomes" id="UP000295763"/>
    </source>
</evidence>
<dbReference type="OrthoDB" id="9814591at2"/>
<organism evidence="8 9">
    <name type="scientific">Cricetibacter osteomyelitidis</name>
    <dbReference type="NCBI Taxonomy" id="1521931"/>
    <lineage>
        <taxon>Bacteria</taxon>
        <taxon>Pseudomonadati</taxon>
        <taxon>Pseudomonadota</taxon>
        <taxon>Gammaproteobacteria</taxon>
        <taxon>Pasteurellales</taxon>
        <taxon>Pasteurellaceae</taxon>
        <taxon>Cricetibacter</taxon>
    </lineage>
</organism>
<sequence length="344" mass="38815">MKKFCILLLIVLIAAAGVGLWGFNKLQQSLEQPISVQKDQLFTLEKGTNGKKLTALLAEQQILPKSTLLEKSLPWVIKFDPKYSQIKAGTYDISAVKNTADLLKLFNSGKEVQFALRFTDGETVKQVLKSLENAPHLENTLKEKNPKEIITLLGLPETTSLEGWIYPDTYNYTPNSTDVALLKRATDRMQKTLDMAWQQRDKDVPLKKPYEMLILASIVEKETALDSERGKVASVFVNRLKTGMKLQTDPTVIYGMGDDYKGNIRKKDLETPTAYNTYVIDGLPPTPIAMPSEKSLMAVAKPEKTAFMYFVADGSGGHKFSKTLDEHNRAVQDYLRWYRSQKKK</sequence>
<keyword evidence="9" id="KW-1185">Reference proteome</keyword>
<keyword evidence="1 7" id="KW-1003">Cell membrane</keyword>
<dbReference type="Proteomes" id="UP000295763">
    <property type="component" value="Unassembled WGS sequence"/>
</dbReference>
<evidence type="ECO:0000256" key="1">
    <source>
        <dbReference type="ARBA" id="ARBA00022475"/>
    </source>
</evidence>
<dbReference type="GO" id="GO:0009252">
    <property type="term" value="P:peptidoglycan biosynthetic process"/>
    <property type="evidence" value="ECO:0007669"/>
    <property type="project" value="UniProtKB-UniRule"/>
</dbReference>
<name>A0A4R2T3Q3_9PAST</name>
<dbReference type="Pfam" id="PF02618">
    <property type="entry name" value="YceG"/>
    <property type="match status" value="1"/>
</dbReference>
<accession>A0A4R2T3Q3</accession>
<reference evidence="8 9" key="1">
    <citation type="submission" date="2019-03" db="EMBL/GenBank/DDBJ databases">
        <title>Genomic Encyclopedia of Type Strains, Phase IV (KMG-IV): sequencing the most valuable type-strain genomes for metagenomic binning, comparative biology and taxonomic classification.</title>
        <authorList>
            <person name="Goeker M."/>
        </authorList>
    </citation>
    <scope>NUCLEOTIDE SEQUENCE [LARGE SCALE GENOMIC DNA]</scope>
    <source>
        <strain evidence="8 9">DSM 28404</strain>
    </source>
</reference>
<dbReference type="GO" id="GO:0071555">
    <property type="term" value="P:cell wall organization"/>
    <property type="evidence" value="ECO:0007669"/>
    <property type="project" value="UniProtKB-KW"/>
</dbReference>